<dbReference type="GO" id="GO:0005829">
    <property type="term" value="C:cytosol"/>
    <property type="evidence" value="ECO:0007669"/>
    <property type="project" value="TreeGrafter"/>
</dbReference>
<comment type="caution">
    <text evidence="2">The sequence shown here is derived from an EMBL/GenBank/DDBJ whole genome shotgun (WGS) entry which is preliminary data.</text>
</comment>
<dbReference type="InterPro" id="IPR006175">
    <property type="entry name" value="YjgF/YER057c/UK114"/>
</dbReference>
<sequence length="130" mass="13158">MSRKAHAAAGAVAVGPYSHAVEANGFVHLSGQTPIDPATGRLVDGDVGVATTQCLENLFAVLAAAGLGPDDVVSCAVYLTDMADFPAMNAAYARAFAEPYPARTTIGVAALPLGARVEIGLIAARPPRAV</sequence>
<dbReference type="RefSeq" id="WP_131311034.1">
    <property type="nucleotide sequence ID" value="NZ_SJFN01000033.1"/>
</dbReference>
<dbReference type="GO" id="GO:0019239">
    <property type="term" value="F:deaminase activity"/>
    <property type="evidence" value="ECO:0007669"/>
    <property type="project" value="TreeGrafter"/>
</dbReference>
<accession>A0A4V2KSV0</accession>
<dbReference type="Proteomes" id="UP000292781">
    <property type="component" value="Unassembled WGS sequence"/>
</dbReference>
<dbReference type="AlphaFoldDB" id="A0A4V2KSV0"/>
<proteinExistence type="inferred from homology"/>
<dbReference type="Pfam" id="PF01042">
    <property type="entry name" value="Ribonuc_L-PSP"/>
    <property type="match status" value="1"/>
</dbReference>
<dbReference type="Gene3D" id="3.30.1330.40">
    <property type="entry name" value="RutC-like"/>
    <property type="match status" value="1"/>
</dbReference>
<dbReference type="InterPro" id="IPR035959">
    <property type="entry name" value="RutC-like_sf"/>
</dbReference>
<comment type="similarity">
    <text evidence="1">Belongs to the RutC family.</text>
</comment>
<name>A0A4V2KSV0_9HYPH</name>
<dbReference type="CDD" id="cd00448">
    <property type="entry name" value="YjgF_YER057c_UK114_family"/>
    <property type="match status" value="1"/>
</dbReference>
<dbReference type="PANTHER" id="PTHR11803:SF39">
    <property type="entry name" value="2-IMINOBUTANOATE_2-IMINOPROPANOATE DEAMINASE"/>
    <property type="match status" value="1"/>
</dbReference>
<keyword evidence="3" id="KW-1185">Reference proteome</keyword>
<evidence type="ECO:0000256" key="1">
    <source>
        <dbReference type="ARBA" id="ARBA00010552"/>
    </source>
</evidence>
<gene>
    <name evidence="2" type="ORF">EYW49_18085</name>
</gene>
<dbReference type="SUPFAM" id="SSF55298">
    <property type="entry name" value="YjgF-like"/>
    <property type="match status" value="1"/>
</dbReference>
<dbReference type="PANTHER" id="PTHR11803">
    <property type="entry name" value="2-IMINOBUTANOATE/2-IMINOPROPANOATE DEAMINASE RIDA"/>
    <property type="match status" value="1"/>
</dbReference>
<dbReference type="InterPro" id="IPR006056">
    <property type="entry name" value="RidA"/>
</dbReference>
<organism evidence="2 3">
    <name type="scientific">Siculibacillus lacustris</name>
    <dbReference type="NCBI Taxonomy" id="1549641"/>
    <lineage>
        <taxon>Bacteria</taxon>
        <taxon>Pseudomonadati</taxon>
        <taxon>Pseudomonadota</taxon>
        <taxon>Alphaproteobacteria</taxon>
        <taxon>Hyphomicrobiales</taxon>
        <taxon>Ancalomicrobiaceae</taxon>
        <taxon>Siculibacillus</taxon>
    </lineage>
</organism>
<reference evidence="2 3" key="1">
    <citation type="submission" date="2019-02" db="EMBL/GenBank/DDBJ databases">
        <title>Siculibacillus lacustris gen. nov., sp. nov., a new rosette-forming bacterium isolated from a freshwater crater lake (Lake St. Ana, Romania).</title>
        <authorList>
            <person name="Felfoldi T."/>
            <person name="Marton Z."/>
            <person name="Szabo A."/>
            <person name="Mentes A."/>
            <person name="Boka K."/>
            <person name="Marialigeti K."/>
            <person name="Mathe I."/>
            <person name="Koncz M."/>
            <person name="Schumann P."/>
            <person name="Toth E."/>
        </authorList>
    </citation>
    <scope>NUCLEOTIDE SEQUENCE [LARGE SCALE GENOMIC DNA]</scope>
    <source>
        <strain evidence="2 3">SA-279</strain>
    </source>
</reference>
<dbReference type="OrthoDB" id="9808943at2"/>
<dbReference type="NCBIfam" id="TIGR00004">
    <property type="entry name" value="Rid family detoxifying hydrolase"/>
    <property type="match status" value="1"/>
</dbReference>
<evidence type="ECO:0000313" key="2">
    <source>
        <dbReference type="EMBL" id="TBW34496.1"/>
    </source>
</evidence>
<evidence type="ECO:0000313" key="3">
    <source>
        <dbReference type="Proteomes" id="UP000292781"/>
    </source>
</evidence>
<dbReference type="FunFam" id="3.30.1330.40:FF:000001">
    <property type="entry name" value="L-PSP family endoribonuclease"/>
    <property type="match status" value="1"/>
</dbReference>
<protein>
    <submittedName>
        <fullName evidence="2">RidA family protein</fullName>
    </submittedName>
</protein>
<dbReference type="EMBL" id="SJFN01000033">
    <property type="protein sequence ID" value="TBW34496.1"/>
    <property type="molecule type" value="Genomic_DNA"/>
</dbReference>